<proteinExistence type="predicted"/>
<comment type="caution">
    <text evidence="2">The sequence shown here is derived from an EMBL/GenBank/DDBJ whole genome shotgun (WGS) entry which is preliminary data.</text>
</comment>
<accession>A0A4Q7NEE6</accession>
<evidence type="ECO:0000313" key="3">
    <source>
        <dbReference type="Proteomes" id="UP000292445"/>
    </source>
</evidence>
<reference evidence="2 3" key="1">
    <citation type="submission" date="2019-02" db="EMBL/GenBank/DDBJ databases">
        <title>Genomic Encyclopedia of Type Strains, Phase IV (KMG-IV): sequencing the most valuable type-strain genomes for metagenomic binning, comparative biology and taxonomic classification.</title>
        <authorList>
            <person name="Goeker M."/>
        </authorList>
    </citation>
    <scope>NUCLEOTIDE SEQUENCE [LARGE SCALE GENOMIC DNA]</scope>
    <source>
        <strain evidence="2 3">K24</strain>
    </source>
</reference>
<dbReference type="Pfam" id="PF07811">
    <property type="entry name" value="TadE"/>
    <property type="match status" value="1"/>
</dbReference>
<name>A0A4Q7NEE6_9BURK</name>
<protein>
    <submittedName>
        <fullName evidence="2">TadE-like protein</fullName>
    </submittedName>
</protein>
<organism evidence="2 3">
    <name type="scientific">Pigmentiphaga kullae</name>
    <dbReference type="NCBI Taxonomy" id="151784"/>
    <lineage>
        <taxon>Bacteria</taxon>
        <taxon>Pseudomonadati</taxon>
        <taxon>Pseudomonadota</taxon>
        <taxon>Betaproteobacteria</taxon>
        <taxon>Burkholderiales</taxon>
        <taxon>Alcaligenaceae</taxon>
        <taxon>Pigmentiphaga</taxon>
    </lineage>
</organism>
<sequence>MAEFTVVAIPLLLLGLGTFETGRWLLMRQAVGYALFEAARAATAAHADPAAAAQAFERALSPALGVRAMQDPDDQLSAVRARLAGWTRTHGLRRARIEQLSPTPASFQDFPAGRAAEPRELDYDYQRPRHDTVYLSRYRDGIGPRSGQTLFDANTLVLRLTYLHAPYLPGMRTLLRSLASASETDDYVKQARAAGLLVIRREIAMPMQSAAREHGRNRDILAP</sequence>
<evidence type="ECO:0000259" key="1">
    <source>
        <dbReference type="Pfam" id="PF07811"/>
    </source>
</evidence>
<dbReference type="EMBL" id="SGXC01000002">
    <property type="protein sequence ID" value="RZS81498.1"/>
    <property type="molecule type" value="Genomic_DNA"/>
</dbReference>
<dbReference type="Proteomes" id="UP000292445">
    <property type="component" value="Unassembled WGS sequence"/>
</dbReference>
<dbReference type="InterPro" id="IPR012495">
    <property type="entry name" value="TadE-like_dom"/>
</dbReference>
<dbReference type="AlphaFoldDB" id="A0A4Q7NEE6"/>
<dbReference type="RefSeq" id="WP_165404680.1">
    <property type="nucleotide sequence ID" value="NZ_SGXC01000002.1"/>
</dbReference>
<gene>
    <name evidence="2" type="ORF">EV675_4122</name>
</gene>
<evidence type="ECO:0000313" key="2">
    <source>
        <dbReference type="EMBL" id="RZS81498.1"/>
    </source>
</evidence>
<keyword evidence="3" id="KW-1185">Reference proteome</keyword>
<feature type="domain" description="TadE-like" evidence="1">
    <location>
        <begin position="2"/>
        <end position="40"/>
    </location>
</feature>